<dbReference type="Proteomes" id="UP001248709">
    <property type="component" value="Unassembled WGS sequence"/>
</dbReference>
<proteinExistence type="predicted"/>
<organism evidence="4 5">
    <name type="scientific">Paenibacillus forsythiae</name>
    <dbReference type="NCBI Taxonomy" id="365616"/>
    <lineage>
        <taxon>Bacteria</taxon>
        <taxon>Bacillati</taxon>
        <taxon>Bacillota</taxon>
        <taxon>Bacilli</taxon>
        <taxon>Bacillales</taxon>
        <taxon>Paenibacillaceae</taxon>
        <taxon>Paenibacillus</taxon>
    </lineage>
</organism>
<dbReference type="SUPFAM" id="SSF48498">
    <property type="entry name" value="Tetracyclin repressor-like, C-terminal domain"/>
    <property type="match status" value="1"/>
</dbReference>
<dbReference type="Gene3D" id="1.10.357.10">
    <property type="entry name" value="Tetracycline Repressor, domain 2"/>
    <property type="match status" value="1"/>
</dbReference>
<dbReference type="PANTHER" id="PTHR43479">
    <property type="entry name" value="ACREF/ENVCD OPERON REPRESSOR-RELATED"/>
    <property type="match status" value="1"/>
</dbReference>
<comment type="caution">
    <text evidence="2">Lacks conserved residue(s) required for the propagation of feature annotation.</text>
</comment>
<gene>
    <name evidence="4" type="ORF">J2Z22_000267</name>
</gene>
<evidence type="ECO:0000256" key="1">
    <source>
        <dbReference type="ARBA" id="ARBA00023125"/>
    </source>
</evidence>
<reference evidence="4 5" key="1">
    <citation type="submission" date="2023-07" db="EMBL/GenBank/DDBJ databases">
        <title>Genomic Encyclopedia of Type Strains, Phase IV (KMG-IV): sequencing the most valuable type-strain genomes for metagenomic binning, comparative biology and taxonomic classification.</title>
        <authorList>
            <person name="Goeker M."/>
        </authorList>
    </citation>
    <scope>NUCLEOTIDE SEQUENCE [LARGE SCALE GENOMIC DNA]</scope>
    <source>
        <strain evidence="4 5">T98</strain>
    </source>
</reference>
<evidence type="ECO:0000313" key="5">
    <source>
        <dbReference type="Proteomes" id="UP001248709"/>
    </source>
</evidence>
<dbReference type="EMBL" id="JAUSUY010000001">
    <property type="protein sequence ID" value="MDT3424755.1"/>
    <property type="molecule type" value="Genomic_DNA"/>
</dbReference>
<dbReference type="InterPro" id="IPR001647">
    <property type="entry name" value="HTH_TetR"/>
</dbReference>
<evidence type="ECO:0000259" key="3">
    <source>
        <dbReference type="PROSITE" id="PS50977"/>
    </source>
</evidence>
<keyword evidence="5" id="KW-1185">Reference proteome</keyword>
<name>A0ABU3H4X6_9BACL</name>
<sequence length="167" mass="19161">MAKATIYHYFPDKEAIVQQLLEQAVSQFHTVVQTIAEVSEPKVRLRVAVEITITFLHEFSSVIQLVRQELPVRWSQIKLDLMPIYERYLFLLSQAIEQGIQAGEFRLVNSREAAVVLMNLIHGTYAASYIGGLTDDLLRSNTDSMLDIFLNGIITQEQHDGVRDRKW</sequence>
<dbReference type="InterPro" id="IPR009057">
    <property type="entry name" value="Homeodomain-like_sf"/>
</dbReference>
<accession>A0ABU3H4X6</accession>
<feature type="domain" description="HTH tetR-type" evidence="3">
    <location>
        <begin position="1"/>
        <end position="28"/>
    </location>
</feature>
<dbReference type="InterPro" id="IPR036271">
    <property type="entry name" value="Tet_transcr_reg_TetR-rel_C_sf"/>
</dbReference>
<dbReference type="PANTHER" id="PTHR43479:SF11">
    <property type="entry name" value="ACREF_ENVCD OPERON REPRESSOR-RELATED"/>
    <property type="match status" value="1"/>
</dbReference>
<protein>
    <submittedName>
        <fullName evidence="4">AcrR family transcriptional regulator</fullName>
    </submittedName>
</protein>
<dbReference type="InterPro" id="IPR050624">
    <property type="entry name" value="HTH-type_Tx_Regulator"/>
</dbReference>
<evidence type="ECO:0000313" key="4">
    <source>
        <dbReference type="EMBL" id="MDT3424755.1"/>
    </source>
</evidence>
<dbReference type="SUPFAM" id="SSF46689">
    <property type="entry name" value="Homeodomain-like"/>
    <property type="match status" value="1"/>
</dbReference>
<keyword evidence="1 2" id="KW-0238">DNA-binding</keyword>
<dbReference type="PROSITE" id="PS50977">
    <property type="entry name" value="HTH_TETR_2"/>
    <property type="match status" value="1"/>
</dbReference>
<evidence type="ECO:0000256" key="2">
    <source>
        <dbReference type="PROSITE-ProRule" id="PRU00335"/>
    </source>
</evidence>
<comment type="caution">
    <text evidence="4">The sequence shown here is derived from an EMBL/GenBank/DDBJ whole genome shotgun (WGS) entry which is preliminary data.</text>
</comment>